<proteinExistence type="predicted"/>
<dbReference type="AlphaFoldDB" id="A0A4C1WWP8"/>
<name>A0A4C1WWP8_EUMVA</name>
<evidence type="ECO:0000313" key="3">
    <source>
        <dbReference type="Proteomes" id="UP000299102"/>
    </source>
</evidence>
<accession>A0A4C1WWP8</accession>
<gene>
    <name evidence="2" type="ORF">EVAR_43088_1</name>
</gene>
<comment type="caution">
    <text evidence="2">The sequence shown here is derived from an EMBL/GenBank/DDBJ whole genome shotgun (WGS) entry which is preliminary data.</text>
</comment>
<organism evidence="2 3">
    <name type="scientific">Eumeta variegata</name>
    <name type="common">Bagworm moth</name>
    <name type="synonym">Eumeta japonica</name>
    <dbReference type="NCBI Taxonomy" id="151549"/>
    <lineage>
        <taxon>Eukaryota</taxon>
        <taxon>Metazoa</taxon>
        <taxon>Ecdysozoa</taxon>
        <taxon>Arthropoda</taxon>
        <taxon>Hexapoda</taxon>
        <taxon>Insecta</taxon>
        <taxon>Pterygota</taxon>
        <taxon>Neoptera</taxon>
        <taxon>Endopterygota</taxon>
        <taxon>Lepidoptera</taxon>
        <taxon>Glossata</taxon>
        <taxon>Ditrysia</taxon>
        <taxon>Tineoidea</taxon>
        <taxon>Psychidae</taxon>
        <taxon>Oiketicinae</taxon>
        <taxon>Eumeta</taxon>
    </lineage>
</organism>
<feature type="region of interest" description="Disordered" evidence="1">
    <location>
        <begin position="82"/>
        <end position="115"/>
    </location>
</feature>
<evidence type="ECO:0000313" key="2">
    <source>
        <dbReference type="EMBL" id="GBP55333.1"/>
    </source>
</evidence>
<dbReference type="EMBL" id="BGZK01000665">
    <property type="protein sequence ID" value="GBP55333.1"/>
    <property type="molecule type" value="Genomic_DNA"/>
</dbReference>
<reference evidence="2 3" key="1">
    <citation type="journal article" date="2019" name="Commun. Biol.">
        <title>The bagworm genome reveals a unique fibroin gene that provides high tensile strength.</title>
        <authorList>
            <person name="Kono N."/>
            <person name="Nakamura H."/>
            <person name="Ohtoshi R."/>
            <person name="Tomita M."/>
            <person name="Numata K."/>
            <person name="Arakawa K."/>
        </authorList>
    </citation>
    <scope>NUCLEOTIDE SEQUENCE [LARGE SCALE GENOMIC DNA]</scope>
</reference>
<keyword evidence="3" id="KW-1185">Reference proteome</keyword>
<dbReference type="Proteomes" id="UP000299102">
    <property type="component" value="Unassembled WGS sequence"/>
</dbReference>
<evidence type="ECO:0000256" key="1">
    <source>
        <dbReference type="SAM" id="MobiDB-lite"/>
    </source>
</evidence>
<sequence>MDNSSVKICPALSLAIARANTRILCEGQERLKVVAFIRNLWIHLYCSHYRPALGDCGHPSVMTHRPQDSCLATDAVTERTYDDDKAQNARVVGSESSATMLGDSKNKAGGSHEQSTVAHVII</sequence>
<protein>
    <submittedName>
        <fullName evidence="2">Uncharacterized protein</fullName>
    </submittedName>
</protein>